<name>A0A2M4DA35_ANODA</name>
<protein>
    <submittedName>
        <fullName evidence="1">Putative secreted protein</fullName>
    </submittedName>
</protein>
<sequence length="100" mass="11207">MQQSFLVAYAVAAHCSIVAIPRPGQARPPDTRPFTGKVSCFSCFMFPPFCHLHLPGGEEKKTKSIKHCDGKHNEQRLRTGRVEGRTVVTVLWMRWRAAAA</sequence>
<proteinExistence type="predicted"/>
<organism evidence="1">
    <name type="scientific">Anopheles darlingi</name>
    <name type="common">Mosquito</name>
    <dbReference type="NCBI Taxonomy" id="43151"/>
    <lineage>
        <taxon>Eukaryota</taxon>
        <taxon>Metazoa</taxon>
        <taxon>Ecdysozoa</taxon>
        <taxon>Arthropoda</taxon>
        <taxon>Hexapoda</taxon>
        <taxon>Insecta</taxon>
        <taxon>Pterygota</taxon>
        <taxon>Neoptera</taxon>
        <taxon>Endopterygota</taxon>
        <taxon>Diptera</taxon>
        <taxon>Nematocera</taxon>
        <taxon>Culicoidea</taxon>
        <taxon>Culicidae</taxon>
        <taxon>Anophelinae</taxon>
        <taxon>Anopheles</taxon>
    </lineage>
</organism>
<evidence type="ECO:0000313" key="1">
    <source>
        <dbReference type="EMBL" id="MBW74425.1"/>
    </source>
</evidence>
<dbReference type="AlphaFoldDB" id="A0A2M4DA35"/>
<accession>A0A2M4DA35</accession>
<dbReference type="EMBL" id="GGFL01010247">
    <property type="protein sequence ID" value="MBW74425.1"/>
    <property type="molecule type" value="Transcribed_RNA"/>
</dbReference>
<reference evidence="1" key="1">
    <citation type="submission" date="2018-01" db="EMBL/GenBank/DDBJ databases">
        <title>An insight into the sialome of Amazonian anophelines.</title>
        <authorList>
            <person name="Ribeiro J.M."/>
            <person name="Scarpassa V."/>
            <person name="Calvo E."/>
        </authorList>
    </citation>
    <scope>NUCLEOTIDE SEQUENCE</scope>
</reference>